<dbReference type="InterPro" id="IPR031127">
    <property type="entry name" value="E3_UB_ligase_RBR"/>
</dbReference>
<gene>
    <name evidence="8" type="ORF">FPOA_05592</name>
</gene>
<keyword evidence="5" id="KW-0833">Ubl conjugation pathway</keyword>
<protein>
    <recommendedName>
        <fullName evidence="7">RING-type domain-containing protein</fullName>
    </recommendedName>
</protein>
<keyword evidence="4" id="KW-0863">Zinc-finger</keyword>
<accession>A0A1B8AXF3</accession>
<keyword evidence="9" id="KW-1185">Reference proteome</keyword>
<dbReference type="PROSITE" id="PS51873">
    <property type="entry name" value="TRIAD"/>
    <property type="match status" value="1"/>
</dbReference>
<evidence type="ECO:0000259" key="7">
    <source>
        <dbReference type="PROSITE" id="PS51873"/>
    </source>
</evidence>
<dbReference type="Proteomes" id="UP000091967">
    <property type="component" value="Unassembled WGS sequence"/>
</dbReference>
<name>A0A1B8AXF3_FUSPO</name>
<dbReference type="PROSITE" id="PS00518">
    <property type="entry name" value="ZF_RING_1"/>
    <property type="match status" value="1"/>
</dbReference>
<dbReference type="GO" id="GO:0004842">
    <property type="term" value="F:ubiquitin-protein transferase activity"/>
    <property type="evidence" value="ECO:0007669"/>
    <property type="project" value="InterPro"/>
</dbReference>
<evidence type="ECO:0000256" key="2">
    <source>
        <dbReference type="ARBA" id="ARBA00022723"/>
    </source>
</evidence>
<dbReference type="OMA" id="ETCTICK"/>
<dbReference type="PANTHER" id="PTHR11685">
    <property type="entry name" value="RBR FAMILY RING FINGER AND IBR DOMAIN-CONTAINING"/>
    <property type="match status" value="1"/>
</dbReference>
<feature type="domain" description="RING-type" evidence="7">
    <location>
        <begin position="147"/>
        <end position="305"/>
    </location>
</feature>
<dbReference type="AlphaFoldDB" id="A0A1B8AXF3"/>
<keyword evidence="3" id="KW-0677">Repeat</keyword>
<evidence type="ECO:0000256" key="1">
    <source>
        <dbReference type="ARBA" id="ARBA00022679"/>
    </source>
</evidence>
<evidence type="ECO:0000256" key="3">
    <source>
        <dbReference type="ARBA" id="ARBA00022737"/>
    </source>
</evidence>
<evidence type="ECO:0000313" key="8">
    <source>
        <dbReference type="EMBL" id="OBS25056.1"/>
    </source>
</evidence>
<evidence type="ECO:0000256" key="6">
    <source>
        <dbReference type="ARBA" id="ARBA00022833"/>
    </source>
</evidence>
<evidence type="ECO:0000256" key="4">
    <source>
        <dbReference type="ARBA" id="ARBA00022771"/>
    </source>
</evidence>
<dbReference type="GO" id="GO:0008270">
    <property type="term" value="F:zinc ion binding"/>
    <property type="evidence" value="ECO:0007669"/>
    <property type="project" value="UniProtKB-KW"/>
</dbReference>
<organism evidence="8 9">
    <name type="scientific">Fusarium poae</name>
    <dbReference type="NCBI Taxonomy" id="36050"/>
    <lineage>
        <taxon>Eukaryota</taxon>
        <taxon>Fungi</taxon>
        <taxon>Dikarya</taxon>
        <taxon>Ascomycota</taxon>
        <taxon>Pezizomycotina</taxon>
        <taxon>Sordariomycetes</taxon>
        <taxon>Hypocreomycetidae</taxon>
        <taxon>Hypocreales</taxon>
        <taxon>Nectriaceae</taxon>
        <taxon>Fusarium</taxon>
    </lineage>
</organism>
<comment type="caution">
    <text evidence="8">The sequence shown here is derived from an EMBL/GenBank/DDBJ whole genome shotgun (WGS) entry which is preliminary data.</text>
</comment>
<evidence type="ECO:0000313" key="9">
    <source>
        <dbReference type="Proteomes" id="UP000091967"/>
    </source>
</evidence>
<sequence>MANQSLLLALELQREDLQAIGESMKGKQRADEKTDLDIALEIYQNELDTVSNHAYDREMALSIARAVLSDASIIIEAQEAEDQAERDHRFAMSLSGNGNEQVPRHSTERMDETLDDQLIEYLQALNIEEPEDQPESSSWAASRKPEAVRECIACGDEFPPFALSRSPCSHEYCRKCLVGLVRSSLQDESLFPPRCCRLPIPVTTGGKWFSPEIVGQFRAKKLEYETPNRTYCSKPTCSTFVPPAEDDASQQLLQLAAENGWQSCNSCRRMVELNTGCYHMTCPCGAQFCYVCGVPWKNCTCPQWEEGHLLQRANDIVDRDAGDRINALERHRRAAQVLGNARNATRSCQYLYMSAVSVMSWPADAVGSTDSSLYVTL</sequence>
<keyword evidence="2" id="KW-0479">Metal-binding</keyword>
<proteinExistence type="predicted"/>
<dbReference type="GO" id="GO:0016567">
    <property type="term" value="P:protein ubiquitination"/>
    <property type="evidence" value="ECO:0007669"/>
    <property type="project" value="InterPro"/>
</dbReference>
<evidence type="ECO:0000256" key="5">
    <source>
        <dbReference type="ARBA" id="ARBA00022786"/>
    </source>
</evidence>
<dbReference type="Gene3D" id="1.20.120.1750">
    <property type="match status" value="1"/>
</dbReference>
<keyword evidence="6" id="KW-0862">Zinc</keyword>
<dbReference type="CDD" id="cd22584">
    <property type="entry name" value="Rcat_RBR_unk"/>
    <property type="match status" value="1"/>
</dbReference>
<dbReference type="EMBL" id="LYXU01000002">
    <property type="protein sequence ID" value="OBS25056.1"/>
    <property type="molecule type" value="Genomic_DNA"/>
</dbReference>
<dbReference type="SUPFAM" id="SSF57850">
    <property type="entry name" value="RING/U-box"/>
    <property type="match status" value="2"/>
</dbReference>
<dbReference type="InterPro" id="IPR017907">
    <property type="entry name" value="Znf_RING_CS"/>
</dbReference>
<dbReference type="InterPro" id="IPR044066">
    <property type="entry name" value="TRIAD_supradom"/>
</dbReference>
<keyword evidence="1" id="KW-0808">Transferase</keyword>
<reference evidence="8 9" key="1">
    <citation type="submission" date="2016-06" db="EMBL/GenBank/DDBJ databases">
        <title>Living apart together: crosstalk between the core and supernumerary genomes in a fungal plant pathogen.</title>
        <authorList>
            <person name="Vanheule A."/>
            <person name="Audenaert K."/>
            <person name="Warris S."/>
            <person name="Van De Geest H."/>
            <person name="Schijlen E."/>
            <person name="Hofte M."/>
            <person name="De Saeger S."/>
            <person name="Haesaert G."/>
            <person name="Waalwijk C."/>
            <person name="Van Der Lee T."/>
        </authorList>
    </citation>
    <scope>NUCLEOTIDE SEQUENCE [LARGE SCALE GENOMIC DNA]</scope>
    <source>
        <strain evidence="8 9">2516</strain>
    </source>
</reference>
<dbReference type="STRING" id="36050.A0A1B8AXF3"/>